<gene>
    <name evidence="3" type="ORF">C122C_1670</name>
    <name evidence="4" type="ORF">KIJ12_05600</name>
</gene>
<evidence type="ECO:0000259" key="2">
    <source>
        <dbReference type="Pfam" id="PF00561"/>
    </source>
</evidence>
<dbReference type="SUPFAM" id="SSF53474">
    <property type="entry name" value="alpha/beta-Hydrolases"/>
    <property type="match status" value="1"/>
</dbReference>
<evidence type="ECO:0000256" key="1">
    <source>
        <dbReference type="ARBA" id="ARBA00022801"/>
    </source>
</evidence>
<dbReference type="Proteomes" id="UP000199271">
    <property type="component" value="Unassembled WGS sequence"/>
</dbReference>
<dbReference type="InterPro" id="IPR050266">
    <property type="entry name" value="AB_hydrolase_sf"/>
</dbReference>
<evidence type="ECO:0000313" key="6">
    <source>
        <dbReference type="Proteomes" id="UP000752647"/>
    </source>
</evidence>
<reference evidence="3 5" key="1">
    <citation type="submission" date="2015-12" db="EMBL/GenBank/DDBJ databases">
        <authorList>
            <person name="Andreevskaya M."/>
        </authorList>
    </citation>
    <scope>NUCLEOTIDE SEQUENCE [LARGE SCALE GENOMIC DNA]</scope>
    <source>
        <strain evidence="3 5">C122c</strain>
    </source>
</reference>
<dbReference type="GO" id="GO:0016020">
    <property type="term" value="C:membrane"/>
    <property type="evidence" value="ECO:0007669"/>
    <property type="project" value="TreeGrafter"/>
</dbReference>
<evidence type="ECO:0000313" key="3">
    <source>
        <dbReference type="EMBL" id="CUW17761.1"/>
    </source>
</evidence>
<dbReference type="InterPro" id="IPR029058">
    <property type="entry name" value="AB_hydrolase_fold"/>
</dbReference>
<dbReference type="EMBL" id="JAHBFI010000014">
    <property type="protein sequence ID" value="MBZ5962620.1"/>
    <property type="molecule type" value="Genomic_DNA"/>
</dbReference>
<proteinExistence type="predicted"/>
<dbReference type="RefSeq" id="WP_089997768.1">
    <property type="nucleotide sequence ID" value="NZ_CBCPIF010000001.1"/>
</dbReference>
<dbReference type="Proteomes" id="UP000752647">
    <property type="component" value="Unassembled WGS sequence"/>
</dbReference>
<dbReference type="PANTHER" id="PTHR43798:SF31">
    <property type="entry name" value="AB HYDROLASE SUPERFAMILY PROTEIN YCLE"/>
    <property type="match status" value="1"/>
</dbReference>
<accession>A0A9Q3SX69</accession>
<keyword evidence="5" id="KW-1185">Reference proteome</keyword>
<dbReference type="Gene3D" id="3.40.50.1820">
    <property type="entry name" value="alpha/beta hydrolase"/>
    <property type="match status" value="1"/>
</dbReference>
<dbReference type="EMBL" id="FBSY01000017">
    <property type="protein sequence ID" value="CUW17761.1"/>
    <property type="molecule type" value="Genomic_DNA"/>
</dbReference>
<evidence type="ECO:0000313" key="5">
    <source>
        <dbReference type="Proteomes" id="UP000199271"/>
    </source>
</evidence>
<dbReference type="GO" id="GO:0016787">
    <property type="term" value="F:hydrolase activity"/>
    <property type="evidence" value="ECO:0007669"/>
    <property type="project" value="UniProtKB-KW"/>
</dbReference>
<dbReference type="PANTHER" id="PTHR43798">
    <property type="entry name" value="MONOACYLGLYCEROL LIPASE"/>
    <property type="match status" value="1"/>
</dbReference>
<sequence>MTSFITSDKVKLSYTDQGDGQAVILLTGYAGVKEEWYYQSACLLELGFRVIALDWRCHGASTHTAKNLKIMRLAADLHELILNLKLRGVRLIGHSMGGSVIWAYTVLFGYQNIDCIIIIDESPKLLNDEGWSGGLVNLKWDNILMISEQIPFLKMNKQPIDNELRVILNGVKKLNPFDFDLGHELLIDHLLQDWCQVVRDIKVPQLFVKGACTSIWGKGYLEYCEQLNNEFTTLVTLNNVGHMPQVEDYKSFNSNIISFIKG</sequence>
<organism evidence="4 6">
    <name type="scientific">Leuconostoc gasicomitatum</name>
    <dbReference type="NCBI Taxonomy" id="115778"/>
    <lineage>
        <taxon>Bacteria</taxon>
        <taxon>Bacillati</taxon>
        <taxon>Bacillota</taxon>
        <taxon>Bacilli</taxon>
        <taxon>Lactobacillales</taxon>
        <taxon>Lactobacillaceae</taxon>
        <taxon>Leuconostoc</taxon>
        <taxon>Leuconostoc gelidum group</taxon>
    </lineage>
</organism>
<feature type="domain" description="AB hydrolase-1" evidence="2">
    <location>
        <begin position="22"/>
        <end position="124"/>
    </location>
</feature>
<name>A0A9Q3SX69_9LACO</name>
<dbReference type="InterPro" id="IPR000073">
    <property type="entry name" value="AB_hydrolase_1"/>
</dbReference>
<evidence type="ECO:0000313" key="4">
    <source>
        <dbReference type="EMBL" id="MBZ5962620.1"/>
    </source>
</evidence>
<dbReference type="AlphaFoldDB" id="A0A9Q3SX69"/>
<protein>
    <submittedName>
        <fullName evidence="4">Alpha/beta hydrolase</fullName>
    </submittedName>
</protein>
<dbReference type="Pfam" id="PF00561">
    <property type="entry name" value="Abhydrolase_1"/>
    <property type="match status" value="1"/>
</dbReference>
<keyword evidence="1 4" id="KW-0378">Hydrolase</keyword>
<comment type="caution">
    <text evidence="4">The sequence shown here is derived from an EMBL/GenBank/DDBJ whole genome shotgun (WGS) entry which is preliminary data.</text>
</comment>
<reference evidence="4" key="2">
    <citation type="submission" date="2021-05" db="EMBL/GenBank/DDBJ databases">
        <title>Pangenome of Leuconostoc gelidum warrants species status for Leuconostoc gelidum subsp. gasicomitatum.</title>
        <authorList>
            <person name="Johansson P."/>
            <person name="Sade E."/>
            <person name="Hultman J."/>
            <person name="Auvinen P."/>
            <person name="Bjorkroth J."/>
        </authorList>
    </citation>
    <scope>NUCLEOTIDE SEQUENCE</scope>
    <source>
        <strain evidence="4">A.21.4</strain>
    </source>
</reference>